<sequence length="111" mass="11724">MLVIAGVIAGATFVATIFAAEPAEVRVLSCTSDDAGFFTPATARMSVKNTSSSTKSFTISIEYRDSTGDRIDIDRTRVRDVRPGDTVKVEESTMLDSAPVGALSCTATLVD</sequence>
<keyword evidence="3" id="KW-1185">Reference proteome</keyword>
<dbReference type="RefSeq" id="WP_215795703.1">
    <property type="nucleotide sequence ID" value="NZ_JAHKKG010000020.1"/>
</dbReference>
<comment type="caution">
    <text evidence="2">The sequence shown here is derived from an EMBL/GenBank/DDBJ whole genome shotgun (WGS) entry which is preliminary data.</text>
</comment>
<evidence type="ECO:0000313" key="3">
    <source>
        <dbReference type="Proteomes" id="UP001519654"/>
    </source>
</evidence>
<accession>A0ABS5Z6A7</accession>
<dbReference type="EMBL" id="JAHKKG010000020">
    <property type="protein sequence ID" value="MBU2670473.1"/>
    <property type="molecule type" value="Genomic_DNA"/>
</dbReference>
<keyword evidence="1" id="KW-0732">Signal</keyword>
<reference evidence="2 3" key="1">
    <citation type="submission" date="2021-06" db="EMBL/GenBank/DDBJ databases">
        <title>Actinoplanes lichenicola sp. nov., and Actinoplanes ovalisporus sp. nov., isolated from lichen in Thailand.</title>
        <authorList>
            <person name="Saeng-In P."/>
            <person name="Kanchanasin P."/>
            <person name="Yuki M."/>
            <person name="Kudo T."/>
            <person name="Ohkuma M."/>
            <person name="Phongsopitanun W."/>
            <person name="Tanasupawat S."/>
        </authorList>
    </citation>
    <scope>NUCLEOTIDE SEQUENCE [LARGE SCALE GENOMIC DNA]</scope>
    <source>
        <strain evidence="2 3">NBRC 110975</strain>
    </source>
</reference>
<gene>
    <name evidence="2" type="ORF">KOI35_43930</name>
</gene>
<proteinExistence type="predicted"/>
<organism evidence="2 3">
    <name type="scientific">Paractinoplanes bogorensis</name>
    <dbReference type="NCBI Taxonomy" id="1610840"/>
    <lineage>
        <taxon>Bacteria</taxon>
        <taxon>Bacillati</taxon>
        <taxon>Actinomycetota</taxon>
        <taxon>Actinomycetes</taxon>
        <taxon>Micromonosporales</taxon>
        <taxon>Micromonosporaceae</taxon>
        <taxon>Paractinoplanes</taxon>
    </lineage>
</organism>
<dbReference type="Proteomes" id="UP001519654">
    <property type="component" value="Unassembled WGS sequence"/>
</dbReference>
<feature type="chain" id="PRO_5047291153" evidence="1">
    <location>
        <begin position="20"/>
        <end position="111"/>
    </location>
</feature>
<name>A0ABS5Z6A7_9ACTN</name>
<evidence type="ECO:0000256" key="1">
    <source>
        <dbReference type="SAM" id="SignalP"/>
    </source>
</evidence>
<evidence type="ECO:0000313" key="2">
    <source>
        <dbReference type="EMBL" id="MBU2670473.1"/>
    </source>
</evidence>
<feature type="signal peptide" evidence="1">
    <location>
        <begin position="1"/>
        <end position="19"/>
    </location>
</feature>
<protein>
    <submittedName>
        <fullName evidence="2">Uncharacterized protein</fullName>
    </submittedName>
</protein>